<dbReference type="AlphaFoldDB" id="A0A0C2R8D8"/>
<proteinExistence type="predicted"/>
<keyword evidence="2" id="KW-1185">Reference proteome</keyword>
<gene>
    <name evidence="1" type="ORF">SB78_05525</name>
</gene>
<dbReference type="EMBL" id="JWSW01000059">
    <property type="protein sequence ID" value="KIJ88478.1"/>
    <property type="molecule type" value="Genomic_DNA"/>
</dbReference>
<reference evidence="1 2" key="1">
    <citation type="submission" date="2014-12" db="EMBL/GenBank/DDBJ databases">
        <title>Whole genome sequence of Candidatus Rickettsia asemboensis strain NMRCii isolated from cat fleas in west Kenya.</title>
        <authorList>
            <person name="Jima D."/>
            <person name="Luce-Fedrow A."/>
            <person name="Yang Y."/>
            <person name="Maina A.N."/>
            <person name="Snesrud E.C."/>
            <person name="Jarman R.G."/>
            <person name="Richards A.L."/>
            <person name="Hang J."/>
        </authorList>
    </citation>
    <scope>NUCLEOTIDE SEQUENCE [LARGE SCALE GENOMIC DNA]</scope>
    <source>
        <strain evidence="1 2">NMRCii</strain>
    </source>
</reference>
<evidence type="ECO:0000313" key="2">
    <source>
        <dbReference type="Proteomes" id="UP000031952"/>
    </source>
</evidence>
<protein>
    <submittedName>
        <fullName evidence="1">Uncharacterized protein</fullName>
    </submittedName>
</protein>
<evidence type="ECO:0000313" key="1">
    <source>
        <dbReference type="EMBL" id="KIJ88478.1"/>
    </source>
</evidence>
<name>A0A0C2R8D8_9RICK</name>
<organism evidence="1 2">
    <name type="scientific">Rickettsia asembonensis</name>
    <dbReference type="NCBI Taxonomy" id="1068590"/>
    <lineage>
        <taxon>Bacteria</taxon>
        <taxon>Pseudomonadati</taxon>
        <taxon>Pseudomonadota</taxon>
        <taxon>Alphaproteobacteria</taxon>
        <taxon>Rickettsiales</taxon>
        <taxon>Rickettsiaceae</taxon>
        <taxon>Rickettsieae</taxon>
        <taxon>Rickettsia</taxon>
        <taxon>spotted fever group</taxon>
    </lineage>
</organism>
<comment type="caution">
    <text evidence="1">The sequence shown here is derived from an EMBL/GenBank/DDBJ whole genome shotgun (WGS) entry which is preliminary data.</text>
</comment>
<sequence>MSKELTSMISSPCIQLKFIQQAEKYKNLAEKFKEEKLETNYTNITTSRSHDSYFKESLLKSDDLNLNTSFKPYYDNHEDSSNMLGACYNSSEYPQ</sequence>
<accession>A0A0C2R8D8</accession>
<dbReference type="Proteomes" id="UP000031952">
    <property type="component" value="Unassembled WGS sequence"/>
</dbReference>